<dbReference type="AlphaFoldDB" id="A0A4Z2E057"/>
<dbReference type="PANTHER" id="PTHR20991:SF0">
    <property type="entry name" value="PROTEIN PTHB1"/>
    <property type="match status" value="1"/>
</dbReference>
<organism evidence="2 3">
    <name type="scientific">Liparis tanakae</name>
    <name type="common">Tanaka's snailfish</name>
    <dbReference type="NCBI Taxonomy" id="230148"/>
    <lineage>
        <taxon>Eukaryota</taxon>
        <taxon>Metazoa</taxon>
        <taxon>Chordata</taxon>
        <taxon>Craniata</taxon>
        <taxon>Vertebrata</taxon>
        <taxon>Euteleostomi</taxon>
        <taxon>Actinopterygii</taxon>
        <taxon>Neopterygii</taxon>
        <taxon>Teleostei</taxon>
        <taxon>Neoteleostei</taxon>
        <taxon>Acanthomorphata</taxon>
        <taxon>Eupercaria</taxon>
        <taxon>Perciformes</taxon>
        <taxon>Cottioidei</taxon>
        <taxon>Cottales</taxon>
        <taxon>Liparidae</taxon>
        <taxon>Liparis</taxon>
    </lineage>
</organism>
<dbReference type="EMBL" id="SRLO01024250">
    <property type="protein sequence ID" value="TNN22098.1"/>
    <property type="molecule type" value="Genomic_DNA"/>
</dbReference>
<name>A0A4Z2E057_9TELE</name>
<evidence type="ECO:0000313" key="2">
    <source>
        <dbReference type="EMBL" id="TNN22098.1"/>
    </source>
</evidence>
<dbReference type="Proteomes" id="UP000314294">
    <property type="component" value="Unassembled WGS sequence"/>
</dbReference>
<dbReference type="InterPro" id="IPR028073">
    <property type="entry name" value="PHTB1_N_dom"/>
</dbReference>
<comment type="caution">
    <text evidence="2">The sequence shown here is derived from an EMBL/GenBank/DDBJ whole genome shotgun (WGS) entry which is preliminary data.</text>
</comment>
<evidence type="ECO:0000259" key="1">
    <source>
        <dbReference type="Pfam" id="PF14727"/>
    </source>
</evidence>
<dbReference type="GO" id="GO:0016020">
    <property type="term" value="C:membrane"/>
    <property type="evidence" value="ECO:0007669"/>
    <property type="project" value="TreeGrafter"/>
</dbReference>
<dbReference type="OrthoDB" id="10262646at2759"/>
<dbReference type="Pfam" id="PF14727">
    <property type="entry name" value="PHTB1_N"/>
    <property type="match status" value="1"/>
</dbReference>
<dbReference type="PANTHER" id="PTHR20991">
    <property type="entry name" value="PARATHYROID HORMONE-RESPONSIVE B1 GENE"/>
    <property type="match status" value="1"/>
</dbReference>
<gene>
    <name evidence="2" type="primary">BBS9</name>
    <name evidence="2" type="ORF">EYF80_067789</name>
</gene>
<dbReference type="GO" id="GO:0034464">
    <property type="term" value="C:BBSome"/>
    <property type="evidence" value="ECO:0007669"/>
    <property type="project" value="InterPro"/>
</dbReference>
<feature type="domain" description="PTHB1 N-terminal" evidence="1">
    <location>
        <begin position="10"/>
        <end position="76"/>
    </location>
</feature>
<reference evidence="2 3" key="1">
    <citation type="submission" date="2019-03" db="EMBL/GenBank/DDBJ databases">
        <title>First draft genome of Liparis tanakae, snailfish: a comprehensive survey of snailfish specific genes.</title>
        <authorList>
            <person name="Kim W."/>
            <person name="Song I."/>
            <person name="Jeong J.-H."/>
            <person name="Kim D."/>
            <person name="Kim S."/>
            <person name="Ryu S."/>
            <person name="Song J.Y."/>
            <person name="Lee S.K."/>
        </authorList>
    </citation>
    <scope>NUCLEOTIDE SEQUENCE [LARGE SCALE GENOMIC DNA]</scope>
    <source>
        <tissue evidence="2">Muscle</tissue>
    </source>
</reference>
<dbReference type="GO" id="GO:0060271">
    <property type="term" value="P:cilium assembly"/>
    <property type="evidence" value="ECO:0007669"/>
    <property type="project" value="TreeGrafter"/>
</dbReference>
<sequence length="87" mass="9619">MRCVCVCVCVQPDWTFVLGEQALDLCVSSFSHASSSVFVLGERNLYCLRDNSHIRFMKKLEFNPSCFLPFASGTTSSPLGAAPLRLL</sequence>
<proteinExistence type="predicted"/>
<dbReference type="InterPro" id="IPR026511">
    <property type="entry name" value="PTHB1"/>
</dbReference>
<protein>
    <submittedName>
        <fullName evidence="2">Protein PTHB1</fullName>
    </submittedName>
</protein>
<accession>A0A4Z2E057</accession>
<keyword evidence="3" id="KW-1185">Reference proteome</keyword>
<evidence type="ECO:0000313" key="3">
    <source>
        <dbReference type="Proteomes" id="UP000314294"/>
    </source>
</evidence>